<dbReference type="GO" id="GO:0004222">
    <property type="term" value="F:metalloendopeptidase activity"/>
    <property type="evidence" value="ECO:0007669"/>
    <property type="project" value="TreeGrafter"/>
</dbReference>
<dbReference type="InterPro" id="IPR050570">
    <property type="entry name" value="Cell_wall_metabolism_enzyme"/>
</dbReference>
<name>A0A2K9DU82_9MICO</name>
<feature type="transmembrane region" description="Helical" evidence="2">
    <location>
        <begin position="118"/>
        <end position="137"/>
    </location>
</feature>
<gene>
    <name evidence="4" type="ORF">CXR34_00935</name>
</gene>
<dbReference type="InterPro" id="IPR016047">
    <property type="entry name" value="M23ase_b-sheet_dom"/>
</dbReference>
<organism evidence="4 5">
    <name type="scientific">Microbacterium hominis</name>
    <dbReference type="NCBI Taxonomy" id="162426"/>
    <lineage>
        <taxon>Bacteria</taxon>
        <taxon>Bacillati</taxon>
        <taxon>Actinomycetota</taxon>
        <taxon>Actinomycetes</taxon>
        <taxon>Micrococcales</taxon>
        <taxon>Microbacteriaceae</taxon>
        <taxon>Microbacterium</taxon>
    </lineage>
</organism>
<dbReference type="CDD" id="cd12797">
    <property type="entry name" value="M23_peptidase"/>
    <property type="match status" value="1"/>
</dbReference>
<dbReference type="PANTHER" id="PTHR21666:SF270">
    <property type="entry name" value="MUREIN HYDROLASE ACTIVATOR ENVC"/>
    <property type="match status" value="1"/>
</dbReference>
<dbReference type="Proteomes" id="UP000233276">
    <property type="component" value="Chromosome"/>
</dbReference>
<reference evidence="4 5" key="1">
    <citation type="submission" date="2017-12" db="EMBL/GenBank/DDBJ databases">
        <title>Isolation and characterization of estrogens degradatiion strain Microbacterium hominis SJTG1.</title>
        <authorList>
            <person name="Xiong W."/>
            <person name="Yin C."/>
            <person name="Zheng D."/>
            <person name="Liang R."/>
        </authorList>
    </citation>
    <scope>NUCLEOTIDE SEQUENCE [LARGE SCALE GENOMIC DNA]</scope>
    <source>
        <strain evidence="4 5">SJTG1</strain>
    </source>
</reference>
<dbReference type="SUPFAM" id="SSF51261">
    <property type="entry name" value="Duplicated hybrid motif"/>
    <property type="match status" value="1"/>
</dbReference>
<protein>
    <recommendedName>
        <fullName evidence="3">M23ase beta-sheet core domain-containing protein</fullName>
    </recommendedName>
</protein>
<proteinExistence type="predicted"/>
<feature type="compositionally biased region" description="Low complexity" evidence="1">
    <location>
        <begin position="70"/>
        <end position="87"/>
    </location>
</feature>
<evidence type="ECO:0000313" key="4">
    <source>
        <dbReference type="EMBL" id="AUG28163.1"/>
    </source>
</evidence>
<evidence type="ECO:0000313" key="5">
    <source>
        <dbReference type="Proteomes" id="UP000233276"/>
    </source>
</evidence>
<dbReference type="Pfam" id="PF01551">
    <property type="entry name" value="Peptidase_M23"/>
    <property type="match status" value="1"/>
</dbReference>
<evidence type="ECO:0000256" key="1">
    <source>
        <dbReference type="SAM" id="MobiDB-lite"/>
    </source>
</evidence>
<keyword evidence="2" id="KW-1133">Transmembrane helix</keyword>
<feature type="region of interest" description="Disordered" evidence="1">
    <location>
        <begin position="34"/>
        <end position="113"/>
    </location>
</feature>
<dbReference type="Gene3D" id="2.70.70.10">
    <property type="entry name" value="Glucose Permease (Domain IIA)"/>
    <property type="match status" value="1"/>
</dbReference>
<feature type="compositionally biased region" description="Basic residues" evidence="1">
    <location>
        <begin position="92"/>
        <end position="113"/>
    </location>
</feature>
<dbReference type="AlphaFoldDB" id="A0A2K9DU82"/>
<evidence type="ECO:0000259" key="3">
    <source>
        <dbReference type="Pfam" id="PF01551"/>
    </source>
</evidence>
<sequence length="340" mass="36074">MMSPTVHDVRPAGERDPSAAAPWVIRSRILAVHSGPRLPVGPCDGDRAHLHRPPHPGKSCMPEPAPSTPTPGTGTRRAARAALSSPPVQTRRDRRRRPTRAARTPRHAPRRTLTRSRMLAGAVMLPVASIAGLPLLIPLTPEPVFAVEATRTPVRAQSFTTPDTVTGTVMVRGDYTVAVTAPVGTESYAHTADTFTNDPASAVQWPFTVGVPISSTFGYRTPPCPSCSNFHAGLDMTPGIGTPIQAIADGVVTTATEQGGAYGVYVVIRHEIDGQVVESAYAHMREGSLALTPGQTVRVGQMVGRVGDSGRSFGAHLHFEIRTGGEAVDPLAWLPARVRS</sequence>
<keyword evidence="2" id="KW-0812">Transmembrane</keyword>
<dbReference type="InterPro" id="IPR011055">
    <property type="entry name" value="Dup_hybrid_motif"/>
</dbReference>
<keyword evidence="2" id="KW-0472">Membrane</keyword>
<evidence type="ECO:0000256" key="2">
    <source>
        <dbReference type="SAM" id="Phobius"/>
    </source>
</evidence>
<dbReference type="EMBL" id="CP025299">
    <property type="protein sequence ID" value="AUG28163.1"/>
    <property type="molecule type" value="Genomic_DNA"/>
</dbReference>
<dbReference type="PANTHER" id="PTHR21666">
    <property type="entry name" value="PEPTIDASE-RELATED"/>
    <property type="match status" value="1"/>
</dbReference>
<accession>A0A2K9DU82</accession>
<feature type="domain" description="M23ase beta-sheet core" evidence="3">
    <location>
        <begin position="230"/>
        <end position="330"/>
    </location>
</feature>
<dbReference type="KEGG" id="mhos:CXR34_00935"/>